<dbReference type="InterPro" id="IPR006139">
    <property type="entry name" value="D-isomer_2_OHA_DH_cat_dom"/>
</dbReference>
<dbReference type="PANTHER" id="PTHR43761">
    <property type="entry name" value="D-ISOMER SPECIFIC 2-HYDROXYACID DEHYDROGENASE FAMILY PROTEIN (AFU_ORTHOLOGUE AFUA_1G13630)"/>
    <property type="match status" value="1"/>
</dbReference>
<keyword evidence="2 4" id="KW-0560">Oxidoreductase</keyword>
<dbReference type="Pfam" id="PF00389">
    <property type="entry name" value="2-Hacid_dh"/>
    <property type="match status" value="1"/>
</dbReference>
<evidence type="ECO:0000259" key="6">
    <source>
        <dbReference type="Pfam" id="PF02826"/>
    </source>
</evidence>
<reference evidence="7" key="1">
    <citation type="submission" date="2020-09" db="EMBL/GenBank/DDBJ databases">
        <title>A novel bacterium of genus Paenibacillus, isolated from South China Sea.</title>
        <authorList>
            <person name="Huang H."/>
            <person name="Mo K."/>
            <person name="Hu Y."/>
        </authorList>
    </citation>
    <scope>NUCLEOTIDE SEQUENCE</scope>
    <source>
        <strain evidence="7">IB182496</strain>
    </source>
</reference>
<proteinExistence type="inferred from homology"/>
<comment type="similarity">
    <text evidence="1 4">Belongs to the D-isomer specific 2-hydroxyacid dehydrogenase family.</text>
</comment>
<dbReference type="PROSITE" id="PS00670">
    <property type="entry name" value="D_2_HYDROXYACID_DH_2"/>
    <property type="match status" value="1"/>
</dbReference>
<evidence type="ECO:0000256" key="2">
    <source>
        <dbReference type="ARBA" id="ARBA00023002"/>
    </source>
</evidence>
<dbReference type="Pfam" id="PF02826">
    <property type="entry name" value="2-Hacid_dh_C"/>
    <property type="match status" value="1"/>
</dbReference>
<dbReference type="InterPro" id="IPR006140">
    <property type="entry name" value="D-isomer_DH_NAD-bd"/>
</dbReference>
<evidence type="ECO:0000313" key="8">
    <source>
        <dbReference type="Proteomes" id="UP000621560"/>
    </source>
</evidence>
<dbReference type="GO" id="GO:0016616">
    <property type="term" value="F:oxidoreductase activity, acting on the CH-OH group of donors, NAD or NADP as acceptor"/>
    <property type="evidence" value="ECO:0007669"/>
    <property type="project" value="InterPro"/>
</dbReference>
<dbReference type="PROSITE" id="PS00065">
    <property type="entry name" value="D_2_HYDROXYACID_DH_1"/>
    <property type="match status" value="1"/>
</dbReference>
<name>A0A927BRY5_9BACL</name>
<dbReference type="CDD" id="cd12162">
    <property type="entry name" value="2-Hacid_dh_4"/>
    <property type="match status" value="1"/>
</dbReference>
<accession>A0A927BRY5</accession>
<dbReference type="Proteomes" id="UP000621560">
    <property type="component" value="Unassembled WGS sequence"/>
</dbReference>
<evidence type="ECO:0000313" key="7">
    <source>
        <dbReference type="EMBL" id="MBD2844806.1"/>
    </source>
</evidence>
<dbReference type="InterPro" id="IPR036291">
    <property type="entry name" value="NAD(P)-bd_dom_sf"/>
</dbReference>
<dbReference type="EMBL" id="JACXIZ010000012">
    <property type="protein sequence ID" value="MBD2844806.1"/>
    <property type="molecule type" value="Genomic_DNA"/>
</dbReference>
<dbReference type="SUPFAM" id="SSF52283">
    <property type="entry name" value="Formate/glycerate dehydrogenase catalytic domain-like"/>
    <property type="match status" value="1"/>
</dbReference>
<evidence type="ECO:0000256" key="3">
    <source>
        <dbReference type="ARBA" id="ARBA00023027"/>
    </source>
</evidence>
<keyword evidence="8" id="KW-1185">Reference proteome</keyword>
<dbReference type="InterPro" id="IPR050418">
    <property type="entry name" value="D-iso_2-hydroxyacid_DH_PdxB"/>
</dbReference>
<dbReference type="RefSeq" id="WP_190915815.1">
    <property type="nucleotide sequence ID" value="NZ_JACXIZ010000012.1"/>
</dbReference>
<dbReference type="InterPro" id="IPR029752">
    <property type="entry name" value="D-isomer_DH_CS1"/>
</dbReference>
<evidence type="ECO:0000259" key="5">
    <source>
        <dbReference type="Pfam" id="PF00389"/>
    </source>
</evidence>
<feature type="domain" description="D-isomer specific 2-hydroxyacid dehydrogenase NAD-binding" evidence="6">
    <location>
        <begin position="107"/>
        <end position="286"/>
    </location>
</feature>
<feature type="domain" description="D-isomer specific 2-hydroxyacid dehydrogenase catalytic" evidence="5">
    <location>
        <begin position="19"/>
        <end position="316"/>
    </location>
</feature>
<dbReference type="AlphaFoldDB" id="A0A927BRY5"/>
<dbReference type="PANTHER" id="PTHR43761:SF1">
    <property type="entry name" value="D-ISOMER SPECIFIC 2-HYDROXYACID DEHYDROGENASE CATALYTIC DOMAIN-CONTAINING PROTEIN-RELATED"/>
    <property type="match status" value="1"/>
</dbReference>
<dbReference type="GO" id="GO:0051287">
    <property type="term" value="F:NAD binding"/>
    <property type="evidence" value="ECO:0007669"/>
    <property type="project" value="InterPro"/>
</dbReference>
<dbReference type="InterPro" id="IPR029753">
    <property type="entry name" value="D-isomer_DH_CS"/>
</dbReference>
<protein>
    <submittedName>
        <fullName evidence="7">D-2-hydroxyacid dehydrogenase</fullName>
    </submittedName>
</protein>
<dbReference type="FunFam" id="3.40.50.720:FF:000203">
    <property type="entry name" value="D-3-phosphoglycerate dehydrogenase (SerA)"/>
    <property type="match status" value="1"/>
</dbReference>
<organism evidence="7 8">
    <name type="scientific">Paenibacillus sabuli</name>
    <dbReference type="NCBI Taxonomy" id="2772509"/>
    <lineage>
        <taxon>Bacteria</taxon>
        <taxon>Bacillati</taxon>
        <taxon>Bacillota</taxon>
        <taxon>Bacilli</taxon>
        <taxon>Bacillales</taxon>
        <taxon>Paenibacillaceae</taxon>
        <taxon>Paenibacillus</taxon>
    </lineage>
</organism>
<dbReference type="Gene3D" id="3.40.50.720">
    <property type="entry name" value="NAD(P)-binding Rossmann-like Domain"/>
    <property type="match status" value="2"/>
</dbReference>
<evidence type="ECO:0000256" key="4">
    <source>
        <dbReference type="RuleBase" id="RU003719"/>
    </source>
</evidence>
<dbReference type="SUPFAM" id="SSF51735">
    <property type="entry name" value="NAD(P)-binding Rossmann-fold domains"/>
    <property type="match status" value="1"/>
</dbReference>
<comment type="caution">
    <text evidence="7">The sequence shown here is derived from an EMBL/GenBank/DDBJ whole genome shotgun (WGS) entry which is preliminary data.</text>
</comment>
<keyword evidence="3" id="KW-0520">NAD</keyword>
<evidence type="ECO:0000256" key="1">
    <source>
        <dbReference type="ARBA" id="ARBA00005854"/>
    </source>
</evidence>
<gene>
    <name evidence="7" type="ORF">IDH44_06350</name>
</gene>
<sequence>MKIVVLDGHALNPGDLSWSALEALGELTVYDRTPSAAAAQRAAGAEIVLTNKTPLRAETLEQLPELRYIGVLATGYDVVDVQAAAEQGVAVTNVPDYGTDSVAQYVIALLLELCSGVGVHSASVRAGDWSGGEDWCYWRTPLRELTGKTMGIIGLGRIGLRTAQLAQALGMRVIATTRRMDREAPPGIVWRTQDQLLQEADAISLHCPLTPQTEGLIGREALRMMKHEALLINTARGGLVDAQALAAALHAGTIGGAALDVLAPEPPHPDNPLLRAPRCIVTPHVAWASLEARGRLLDTAVRNVRAFLDGTPANRVDGVKG</sequence>